<evidence type="ECO:0000313" key="4">
    <source>
        <dbReference type="Proteomes" id="UP000190961"/>
    </source>
</evidence>
<proteinExistence type="predicted"/>
<gene>
    <name evidence="3" type="ORF">SAMN05660236_5753</name>
</gene>
<dbReference type="GO" id="GO:0005524">
    <property type="term" value="F:ATP binding"/>
    <property type="evidence" value="ECO:0007669"/>
    <property type="project" value="UniProtKB-UniRule"/>
</dbReference>
<sequence length="311" mass="34896">MLSFFDKPIGIIYGHSEQYNPLFEKLYNRGIAFDIINPADHLYDPAQYEVPYSLVFNDMSSPPYLTHNALGIAQTIEYVKHVEKLNGIHNSSKIINGARVTEILSTKSRQLAVFASLGISFPKTRVVSSIDQLLAAGNELNFPILIKSNGINDHIATQRFESISELVNVLINDELRLNGDKSLVVQEYIQPKGNHILRAEILNGQVLYAVKVFHAGDQPDAWSIEVKANIFTPSIEITQALEKIAHAALIDVGSIEYIIDRKTNNVYFYAIRPHTSSLSIGVDGLDFNPFDQLTNYLEQRLQKIKEIALTI</sequence>
<protein>
    <submittedName>
        <fullName evidence="3">ATP-grasp domain-containing protein</fullName>
    </submittedName>
</protein>
<dbReference type="OrthoDB" id="4789744at2"/>
<dbReference type="EMBL" id="FUZU01000005">
    <property type="protein sequence ID" value="SKC89067.1"/>
    <property type="molecule type" value="Genomic_DNA"/>
</dbReference>
<organism evidence="3 4">
    <name type="scientific">Ohtaekwangia koreensis</name>
    <dbReference type="NCBI Taxonomy" id="688867"/>
    <lineage>
        <taxon>Bacteria</taxon>
        <taxon>Pseudomonadati</taxon>
        <taxon>Bacteroidota</taxon>
        <taxon>Cytophagia</taxon>
        <taxon>Cytophagales</taxon>
        <taxon>Fulvivirgaceae</taxon>
        <taxon>Ohtaekwangia</taxon>
    </lineage>
</organism>
<dbReference type="SUPFAM" id="SSF56059">
    <property type="entry name" value="Glutathione synthetase ATP-binding domain-like"/>
    <property type="match status" value="1"/>
</dbReference>
<accession>A0A1T5MLF6</accession>
<dbReference type="Proteomes" id="UP000190961">
    <property type="component" value="Unassembled WGS sequence"/>
</dbReference>
<reference evidence="3 4" key="1">
    <citation type="submission" date="2017-02" db="EMBL/GenBank/DDBJ databases">
        <authorList>
            <person name="Peterson S.W."/>
        </authorList>
    </citation>
    <scope>NUCLEOTIDE SEQUENCE [LARGE SCALE GENOMIC DNA]</scope>
    <source>
        <strain evidence="3 4">DSM 25262</strain>
    </source>
</reference>
<dbReference type="GO" id="GO:0046872">
    <property type="term" value="F:metal ion binding"/>
    <property type="evidence" value="ECO:0007669"/>
    <property type="project" value="InterPro"/>
</dbReference>
<keyword evidence="1" id="KW-0067">ATP-binding</keyword>
<keyword evidence="4" id="KW-1185">Reference proteome</keyword>
<evidence type="ECO:0000313" key="3">
    <source>
        <dbReference type="EMBL" id="SKC89067.1"/>
    </source>
</evidence>
<dbReference type="Gene3D" id="3.30.470.20">
    <property type="entry name" value="ATP-grasp fold, B domain"/>
    <property type="match status" value="1"/>
</dbReference>
<dbReference type="PROSITE" id="PS50975">
    <property type="entry name" value="ATP_GRASP"/>
    <property type="match status" value="1"/>
</dbReference>
<keyword evidence="1" id="KW-0547">Nucleotide-binding</keyword>
<dbReference type="STRING" id="688867.SAMN05660236_5753"/>
<dbReference type="RefSeq" id="WP_079690252.1">
    <property type="nucleotide sequence ID" value="NZ_FUZU01000005.1"/>
</dbReference>
<dbReference type="AlphaFoldDB" id="A0A1T5MLF6"/>
<evidence type="ECO:0000256" key="1">
    <source>
        <dbReference type="PROSITE-ProRule" id="PRU00409"/>
    </source>
</evidence>
<name>A0A1T5MLF6_9BACT</name>
<dbReference type="InterPro" id="IPR011761">
    <property type="entry name" value="ATP-grasp"/>
</dbReference>
<feature type="domain" description="ATP-grasp" evidence="2">
    <location>
        <begin position="111"/>
        <end position="298"/>
    </location>
</feature>
<dbReference type="InterPro" id="IPR013651">
    <property type="entry name" value="ATP-grasp_RimK-type"/>
</dbReference>
<evidence type="ECO:0000259" key="2">
    <source>
        <dbReference type="PROSITE" id="PS50975"/>
    </source>
</evidence>
<dbReference type="Pfam" id="PF08443">
    <property type="entry name" value="RimK"/>
    <property type="match status" value="1"/>
</dbReference>